<accession>A0A4C1U4R4</accession>
<organism evidence="2 3">
    <name type="scientific">Eumeta variegata</name>
    <name type="common">Bagworm moth</name>
    <name type="synonym">Eumeta japonica</name>
    <dbReference type="NCBI Taxonomy" id="151549"/>
    <lineage>
        <taxon>Eukaryota</taxon>
        <taxon>Metazoa</taxon>
        <taxon>Ecdysozoa</taxon>
        <taxon>Arthropoda</taxon>
        <taxon>Hexapoda</taxon>
        <taxon>Insecta</taxon>
        <taxon>Pterygota</taxon>
        <taxon>Neoptera</taxon>
        <taxon>Endopterygota</taxon>
        <taxon>Lepidoptera</taxon>
        <taxon>Glossata</taxon>
        <taxon>Ditrysia</taxon>
        <taxon>Tineoidea</taxon>
        <taxon>Psychidae</taxon>
        <taxon>Oiketicinae</taxon>
        <taxon>Eumeta</taxon>
    </lineage>
</organism>
<feature type="compositionally biased region" description="Low complexity" evidence="1">
    <location>
        <begin position="72"/>
        <end position="82"/>
    </location>
</feature>
<feature type="compositionally biased region" description="Basic and acidic residues" evidence="1">
    <location>
        <begin position="59"/>
        <end position="71"/>
    </location>
</feature>
<feature type="compositionally biased region" description="Basic residues" evidence="1">
    <location>
        <begin position="45"/>
        <end position="58"/>
    </location>
</feature>
<keyword evidence="3" id="KW-1185">Reference proteome</keyword>
<feature type="region of interest" description="Disordered" evidence="1">
    <location>
        <begin position="27"/>
        <end position="95"/>
    </location>
</feature>
<reference evidence="2 3" key="1">
    <citation type="journal article" date="2019" name="Commun. Biol.">
        <title>The bagworm genome reveals a unique fibroin gene that provides high tensile strength.</title>
        <authorList>
            <person name="Kono N."/>
            <person name="Nakamura H."/>
            <person name="Ohtoshi R."/>
            <person name="Tomita M."/>
            <person name="Numata K."/>
            <person name="Arakawa K."/>
        </authorList>
    </citation>
    <scope>NUCLEOTIDE SEQUENCE [LARGE SCALE GENOMIC DNA]</scope>
</reference>
<sequence length="147" mass="16365">MFLNVLSIDCGMNEKKKSSIFYVQGRGGEGARPANGPRALTQRTRSARHRLRRRRRAAVRRDRQPAMERPGRATAPAAVAAAGHRRPRRSCSAEDSFGEVADDDFYFEATGTKSIRCPGLHAPPFGGNRQTVHIFCGDVHSCRRLYP</sequence>
<evidence type="ECO:0000256" key="1">
    <source>
        <dbReference type="SAM" id="MobiDB-lite"/>
    </source>
</evidence>
<protein>
    <submittedName>
        <fullName evidence="2">Uncharacterized protein</fullName>
    </submittedName>
</protein>
<dbReference type="EMBL" id="BGZK01000122">
    <property type="protein sequence ID" value="GBP20826.1"/>
    <property type="molecule type" value="Genomic_DNA"/>
</dbReference>
<dbReference type="AlphaFoldDB" id="A0A4C1U4R4"/>
<dbReference type="Proteomes" id="UP000299102">
    <property type="component" value="Unassembled WGS sequence"/>
</dbReference>
<evidence type="ECO:0000313" key="2">
    <source>
        <dbReference type="EMBL" id="GBP20826.1"/>
    </source>
</evidence>
<proteinExistence type="predicted"/>
<evidence type="ECO:0000313" key="3">
    <source>
        <dbReference type="Proteomes" id="UP000299102"/>
    </source>
</evidence>
<name>A0A4C1U4R4_EUMVA</name>
<comment type="caution">
    <text evidence="2">The sequence shown here is derived from an EMBL/GenBank/DDBJ whole genome shotgun (WGS) entry which is preliminary data.</text>
</comment>
<gene>
    <name evidence="2" type="ORF">EVAR_14552_1</name>
</gene>